<feature type="coiled-coil region" evidence="1">
    <location>
        <begin position="39"/>
        <end position="91"/>
    </location>
</feature>
<evidence type="ECO:0000313" key="5">
    <source>
        <dbReference type="EMBL" id="AEP10025.1"/>
    </source>
</evidence>
<dbReference type="KEGG" id="mai:MICA_1712"/>
<dbReference type="Proteomes" id="UP000009286">
    <property type="component" value="Chromosome"/>
</dbReference>
<keyword evidence="6" id="KW-1185">Reference proteome</keyword>
<sequence>MDGALIGMILDGIVLLFLAVTIFFSVRLSSNMAAFRSSRKELDKLVQDLSRNIDRAEAAIAGMKSASREAGAELQERMNKARIQADELNIMTEAGDNLAARLERLADRGRDTAARIDTSGAASPGLGAVAASVKRKEPAIAGFNIRDREFEDDDAGVDGVEDDLSSGDDDADLFHSKAERELFAAINKGRR</sequence>
<evidence type="ECO:0000313" key="6">
    <source>
        <dbReference type="Proteomes" id="UP000009286"/>
    </source>
</evidence>
<proteinExistence type="predicted"/>
<dbReference type="HOGENOM" id="CLU_1420014_0_0_5"/>
<reference evidence="5 6" key="1">
    <citation type="journal article" date="2011" name="BMC Genomics">
        <title>Genomic insights into an obligate epibiotic bacterial predator: Micavibrio aeruginosavorus ARL-13.</title>
        <authorList>
            <person name="Wang Z."/>
            <person name="Kadouri D."/>
            <person name="Wu M."/>
        </authorList>
    </citation>
    <scope>NUCLEOTIDE SEQUENCE [LARGE SCALE GENOMIC DNA]</scope>
    <source>
        <strain evidence="5 6">ARL-13</strain>
    </source>
</reference>
<keyword evidence="1" id="KW-0175">Coiled coil</keyword>
<name>G2KRR7_MICAA</name>
<keyword evidence="3" id="KW-1133">Transmembrane helix</keyword>
<dbReference type="InterPro" id="IPR045531">
    <property type="entry name" value="DUF6468"/>
</dbReference>
<dbReference type="RefSeq" id="WP_014103248.1">
    <property type="nucleotide sequence ID" value="NC_016026.1"/>
</dbReference>
<evidence type="ECO:0000256" key="3">
    <source>
        <dbReference type="SAM" id="Phobius"/>
    </source>
</evidence>
<dbReference type="AlphaFoldDB" id="G2KRR7"/>
<protein>
    <recommendedName>
        <fullName evidence="4">DUF6468 domain-containing protein</fullName>
    </recommendedName>
</protein>
<dbReference type="EMBL" id="CP002382">
    <property type="protein sequence ID" value="AEP10025.1"/>
    <property type="molecule type" value="Genomic_DNA"/>
</dbReference>
<dbReference type="Pfam" id="PF20072">
    <property type="entry name" value="DUF6468"/>
    <property type="match status" value="1"/>
</dbReference>
<feature type="domain" description="DUF6468" evidence="4">
    <location>
        <begin position="36"/>
        <end position="110"/>
    </location>
</feature>
<keyword evidence="3" id="KW-0472">Membrane</keyword>
<evidence type="ECO:0000256" key="1">
    <source>
        <dbReference type="SAM" id="Coils"/>
    </source>
</evidence>
<gene>
    <name evidence="5" type="ordered locus">MICA_1712</name>
</gene>
<feature type="transmembrane region" description="Helical" evidence="3">
    <location>
        <begin position="6"/>
        <end position="26"/>
    </location>
</feature>
<keyword evidence="3" id="KW-0812">Transmembrane</keyword>
<evidence type="ECO:0000256" key="2">
    <source>
        <dbReference type="SAM" id="MobiDB-lite"/>
    </source>
</evidence>
<evidence type="ECO:0000259" key="4">
    <source>
        <dbReference type="Pfam" id="PF20072"/>
    </source>
</evidence>
<organism evidence="5 6">
    <name type="scientific">Micavibrio aeruginosavorus (strain ARL-13)</name>
    <dbReference type="NCBI Taxonomy" id="856793"/>
    <lineage>
        <taxon>Bacteria</taxon>
        <taxon>Pseudomonadati</taxon>
        <taxon>Bdellovibrionota</taxon>
        <taxon>Bdellovibrionia</taxon>
        <taxon>Bdellovibrionales</taxon>
        <taxon>Pseudobdellovibrionaceae</taxon>
        <taxon>Micavibrio</taxon>
    </lineage>
</organism>
<dbReference type="STRING" id="856793.MICA_1712"/>
<accession>G2KRR7</accession>
<feature type="region of interest" description="Disordered" evidence="2">
    <location>
        <begin position="151"/>
        <end position="171"/>
    </location>
</feature>
<dbReference type="eggNOG" id="ENOG5033JBF">
    <property type="taxonomic scope" value="Bacteria"/>
</dbReference>
<dbReference type="OrthoDB" id="8481361at2"/>